<dbReference type="InterPro" id="IPR000998">
    <property type="entry name" value="MAM_dom"/>
</dbReference>
<dbReference type="AlphaFoldDB" id="A0AA89C5V3"/>
<evidence type="ECO:0000313" key="6">
    <source>
        <dbReference type="Proteomes" id="UP001186944"/>
    </source>
</evidence>
<protein>
    <recommendedName>
        <fullName evidence="7">C-type lectin domain-containing protein</fullName>
    </recommendedName>
</protein>
<dbReference type="Proteomes" id="UP001186944">
    <property type="component" value="Unassembled WGS sequence"/>
</dbReference>
<name>A0AA89C5V3_PINIB</name>
<dbReference type="EMBL" id="VSWD01000006">
    <property type="protein sequence ID" value="KAK3100672.1"/>
    <property type="molecule type" value="Genomic_DNA"/>
</dbReference>
<accession>A0AA89C5V3</accession>
<dbReference type="PROSITE" id="PS50041">
    <property type="entry name" value="C_TYPE_LECTIN_2"/>
    <property type="match status" value="1"/>
</dbReference>
<dbReference type="Gene3D" id="3.10.100.10">
    <property type="entry name" value="Mannose-Binding Protein A, subunit A"/>
    <property type="match status" value="1"/>
</dbReference>
<dbReference type="CDD" id="cd06263">
    <property type="entry name" value="MAM"/>
    <property type="match status" value="1"/>
</dbReference>
<evidence type="ECO:0000259" key="3">
    <source>
        <dbReference type="PROSITE" id="PS50041"/>
    </source>
</evidence>
<dbReference type="Gene3D" id="2.60.120.200">
    <property type="match status" value="1"/>
</dbReference>
<dbReference type="InterPro" id="IPR051560">
    <property type="entry name" value="MAM_domain-containing"/>
</dbReference>
<dbReference type="InterPro" id="IPR018378">
    <property type="entry name" value="C-type_lectin_CS"/>
</dbReference>
<dbReference type="Pfam" id="PF00059">
    <property type="entry name" value="Lectin_C"/>
    <property type="match status" value="1"/>
</dbReference>
<dbReference type="PROSITE" id="PS00615">
    <property type="entry name" value="C_TYPE_LECTIN_1"/>
    <property type="match status" value="1"/>
</dbReference>
<feature type="domain" description="C-type lectin" evidence="3">
    <location>
        <begin position="303"/>
        <end position="423"/>
    </location>
</feature>
<dbReference type="InterPro" id="IPR013320">
    <property type="entry name" value="ConA-like_dom_sf"/>
</dbReference>
<comment type="caution">
    <text evidence="5">The sequence shown here is derived from an EMBL/GenBank/DDBJ whole genome shotgun (WGS) entry which is preliminary data.</text>
</comment>
<keyword evidence="6" id="KW-1185">Reference proteome</keyword>
<dbReference type="SUPFAM" id="SSF49899">
    <property type="entry name" value="Concanavalin A-like lectins/glucanases"/>
    <property type="match status" value="1"/>
</dbReference>
<reference evidence="5" key="1">
    <citation type="submission" date="2019-08" db="EMBL/GenBank/DDBJ databases">
        <title>The improved chromosome-level genome for the pearl oyster Pinctada fucata martensii using PacBio sequencing and Hi-C.</title>
        <authorList>
            <person name="Zheng Z."/>
        </authorList>
    </citation>
    <scope>NUCLEOTIDE SEQUENCE</scope>
    <source>
        <strain evidence="5">ZZ-2019</strain>
        <tissue evidence="5">Adductor muscle</tissue>
    </source>
</reference>
<sequence>MTELKQKKTMLNSVRDNIQKTNMSVLITESESSKLEKQIITENLNWAKEKKRLQEELTKITNLVQACQSAQTTPTTAHTTTDSSSTSTSTAPKYSLTFCDFDSNNQCGFVNMGGSANTQFKSGSNTLSSSTGPKMDHTYGNPHGHYMYIDAKNMASSSHTTYTARLQSKEFPPSSGYCVMFWYNVHGKDVRNLNVYAEVGGGLGNPVFSHTGQIDTAWHLAKISLDSEYTAQKFRIVFEATADPYKTYHYSGRKRSYYSYYNTNGNIAIDDIYIYNTSCSSVAKFPADAVSYSAPGSSNPSYYSLHEKPLTWYAAKAACKERGPTSHLVSVNDANEQAFLVNLIKSSKASRLGFYTSGNDEKQENRFEWTDSGLPYQTNYTNWHAGQPNNVGSNQDCLLLEYPDDNWKWGDVRCTDTHPYICEINDSF</sequence>
<dbReference type="Pfam" id="PF00629">
    <property type="entry name" value="MAM"/>
    <property type="match status" value="1"/>
</dbReference>
<evidence type="ECO:0000256" key="2">
    <source>
        <dbReference type="SAM" id="MobiDB-lite"/>
    </source>
</evidence>
<proteinExistence type="predicted"/>
<dbReference type="InterPro" id="IPR016186">
    <property type="entry name" value="C-type_lectin-like/link_sf"/>
</dbReference>
<dbReference type="InterPro" id="IPR001304">
    <property type="entry name" value="C-type_lectin-like"/>
</dbReference>
<organism evidence="5 6">
    <name type="scientific">Pinctada imbricata</name>
    <name type="common">Atlantic pearl-oyster</name>
    <name type="synonym">Pinctada martensii</name>
    <dbReference type="NCBI Taxonomy" id="66713"/>
    <lineage>
        <taxon>Eukaryota</taxon>
        <taxon>Metazoa</taxon>
        <taxon>Spiralia</taxon>
        <taxon>Lophotrochozoa</taxon>
        <taxon>Mollusca</taxon>
        <taxon>Bivalvia</taxon>
        <taxon>Autobranchia</taxon>
        <taxon>Pteriomorphia</taxon>
        <taxon>Pterioida</taxon>
        <taxon>Pterioidea</taxon>
        <taxon>Pteriidae</taxon>
        <taxon>Pinctada</taxon>
    </lineage>
</organism>
<keyword evidence="1" id="KW-1015">Disulfide bond</keyword>
<dbReference type="CDD" id="cd00037">
    <property type="entry name" value="CLECT"/>
    <property type="match status" value="1"/>
</dbReference>
<evidence type="ECO:0000256" key="1">
    <source>
        <dbReference type="ARBA" id="ARBA00023157"/>
    </source>
</evidence>
<dbReference type="PANTHER" id="PTHR23282">
    <property type="entry name" value="APICAL ENDOSOMAL GLYCOPROTEIN PRECURSOR"/>
    <property type="match status" value="1"/>
</dbReference>
<feature type="domain" description="MAM" evidence="4">
    <location>
        <begin position="97"/>
        <end position="281"/>
    </location>
</feature>
<evidence type="ECO:0000259" key="4">
    <source>
        <dbReference type="PROSITE" id="PS50060"/>
    </source>
</evidence>
<dbReference type="GO" id="GO:0016020">
    <property type="term" value="C:membrane"/>
    <property type="evidence" value="ECO:0007669"/>
    <property type="project" value="InterPro"/>
</dbReference>
<dbReference type="SUPFAM" id="SSF56436">
    <property type="entry name" value="C-type lectin-like"/>
    <property type="match status" value="1"/>
</dbReference>
<dbReference type="PROSITE" id="PS50060">
    <property type="entry name" value="MAM_2"/>
    <property type="match status" value="1"/>
</dbReference>
<dbReference type="InterPro" id="IPR016187">
    <property type="entry name" value="CTDL_fold"/>
</dbReference>
<dbReference type="PANTHER" id="PTHR23282:SF101">
    <property type="entry name" value="MAM DOMAIN-CONTAINING PROTEIN"/>
    <property type="match status" value="1"/>
</dbReference>
<evidence type="ECO:0000313" key="5">
    <source>
        <dbReference type="EMBL" id="KAK3100672.1"/>
    </source>
</evidence>
<evidence type="ECO:0008006" key="7">
    <source>
        <dbReference type="Google" id="ProtNLM"/>
    </source>
</evidence>
<dbReference type="SMART" id="SM00137">
    <property type="entry name" value="MAM"/>
    <property type="match status" value="1"/>
</dbReference>
<dbReference type="SMART" id="SM00034">
    <property type="entry name" value="CLECT"/>
    <property type="match status" value="1"/>
</dbReference>
<feature type="region of interest" description="Disordered" evidence="2">
    <location>
        <begin position="69"/>
        <end position="90"/>
    </location>
</feature>
<gene>
    <name evidence="5" type="ORF">FSP39_023592</name>
</gene>